<dbReference type="AlphaFoldDB" id="A0A0K1PTW9"/>
<dbReference type="EMBL" id="CP012333">
    <property type="protein sequence ID" value="AKU96806.1"/>
    <property type="molecule type" value="Genomic_DNA"/>
</dbReference>
<dbReference type="KEGG" id="llu:AKJ09_03470"/>
<name>A0A0K1PTW9_9BACT</name>
<accession>A0A0K1PTW9</accession>
<evidence type="ECO:0000256" key="2">
    <source>
        <dbReference type="SAM" id="SignalP"/>
    </source>
</evidence>
<sequence length="178" mass="18060">MRSKSFLHVVLGLVTLLPAAVACGSGTFGTESTGSNWEDHPGDFNAPTQSNQEPAPGSGSCPCGNSYVCTISVNGKSVSQTVSFNPNVNGQCTVVGEEKDGSLTCSGQVLDKGKSVGSWSGNANQFTITSTAGSQTETLSCVRTSTPSPKPTVTDDPLVTPPSPPPSPRTTALPADAG</sequence>
<feature type="signal peptide" evidence="2">
    <location>
        <begin position="1"/>
        <end position="22"/>
    </location>
</feature>
<dbReference type="Proteomes" id="UP000064967">
    <property type="component" value="Chromosome"/>
</dbReference>
<evidence type="ECO:0000313" key="3">
    <source>
        <dbReference type="EMBL" id="AKU96806.1"/>
    </source>
</evidence>
<evidence type="ECO:0000256" key="1">
    <source>
        <dbReference type="SAM" id="MobiDB-lite"/>
    </source>
</evidence>
<feature type="chain" id="PRO_5005466591" description="Lipoprotein" evidence="2">
    <location>
        <begin position="23"/>
        <end position="178"/>
    </location>
</feature>
<dbReference type="STRING" id="1391654.AKJ09_03470"/>
<feature type="compositionally biased region" description="Low complexity" evidence="1">
    <location>
        <begin position="169"/>
        <end position="178"/>
    </location>
</feature>
<dbReference type="RefSeq" id="WP_146648041.1">
    <property type="nucleotide sequence ID" value="NZ_CP012333.1"/>
</dbReference>
<keyword evidence="4" id="KW-1185">Reference proteome</keyword>
<organism evidence="3 4">
    <name type="scientific">Labilithrix luteola</name>
    <dbReference type="NCBI Taxonomy" id="1391654"/>
    <lineage>
        <taxon>Bacteria</taxon>
        <taxon>Pseudomonadati</taxon>
        <taxon>Myxococcota</taxon>
        <taxon>Polyangia</taxon>
        <taxon>Polyangiales</taxon>
        <taxon>Labilitrichaceae</taxon>
        <taxon>Labilithrix</taxon>
    </lineage>
</organism>
<gene>
    <name evidence="3" type="ORF">AKJ09_03470</name>
</gene>
<feature type="region of interest" description="Disordered" evidence="1">
    <location>
        <begin position="137"/>
        <end position="178"/>
    </location>
</feature>
<evidence type="ECO:0008006" key="5">
    <source>
        <dbReference type="Google" id="ProtNLM"/>
    </source>
</evidence>
<protein>
    <recommendedName>
        <fullName evidence="5">Lipoprotein</fullName>
    </recommendedName>
</protein>
<reference evidence="3 4" key="1">
    <citation type="submission" date="2015-08" db="EMBL/GenBank/DDBJ databases">
        <authorList>
            <person name="Babu N.S."/>
            <person name="Beckwith C.J."/>
            <person name="Beseler K.G."/>
            <person name="Brison A."/>
            <person name="Carone J.V."/>
            <person name="Caskin T.P."/>
            <person name="Diamond M."/>
            <person name="Durham M.E."/>
            <person name="Foxe J.M."/>
            <person name="Go M."/>
            <person name="Henderson B.A."/>
            <person name="Jones I.B."/>
            <person name="McGettigan J.A."/>
            <person name="Micheletti S.J."/>
            <person name="Nasrallah M.E."/>
            <person name="Ortiz D."/>
            <person name="Piller C.R."/>
            <person name="Privatt S.R."/>
            <person name="Schneider S.L."/>
            <person name="Sharp S."/>
            <person name="Smith T.C."/>
            <person name="Stanton J.D."/>
            <person name="Ullery H.E."/>
            <person name="Wilson R.J."/>
            <person name="Serrano M.G."/>
            <person name="Buck G."/>
            <person name="Lee V."/>
            <person name="Wang Y."/>
            <person name="Carvalho R."/>
            <person name="Voegtly L."/>
            <person name="Shi R."/>
            <person name="Duckworth R."/>
            <person name="Johnson A."/>
            <person name="Loviza R."/>
            <person name="Walstead R."/>
            <person name="Shah Z."/>
            <person name="Kiflezghi M."/>
            <person name="Wade K."/>
            <person name="Ball S.L."/>
            <person name="Bradley K.W."/>
            <person name="Asai D.J."/>
            <person name="Bowman C.A."/>
            <person name="Russell D.A."/>
            <person name="Pope W.H."/>
            <person name="Jacobs-Sera D."/>
            <person name="Hendrix R.W."/>
            <person name="Hatfull G.F."/>
        </authorList>
    </citation>
    <scope>NUCLEOTIDE SEQUENCE [LARGE SCALE GENOMIC DNA]</scope>
    <source>
        <strain evidence="3 4">DSM 27648</strain>
    </source>
</reference>
<feature type="compositionally biased region" description="Polar residues" evidence="1">
    <location>
        <begin position="137"/>
        <end position="147"/>
    </location>
</feature>
<feature type="region of interest" description="Disordered" evidence="1">
    <location>
        <begin position="32"/>
        <end position="57"/>
    </location>
</feature>
<dbReference type="PROSITE" id="PS51257">
    <property type="entry name" value="PROKAR_LIPOPROTEIN"/>
    <property type="match status" value="1"/>
</dbReference>
<proteinExistence type="predicted"/>
<keyword evidence="2" id="KW-0732">Signal</keyword>
<feature type="compositionally biased region" description="Pro residues" evidence="1">
    <location>
        <begin position="159"/>
        <end position="168"/>
    </location>
</feature>
<evidence type="ECO:0000313" key="4">
    <source>
        <dbReference type="Proteomes" id="UP000064967"/>
    </source>
</evidence>